<protein>
    <submittedName>
        <fullName evidence="2">Uncharacterized protein</fullName>
    </submittedName>
</protein>
<organism evidence="2 3">
    <name type="scientific">Collybiopsis luxurians FD-317 M1</name>
    <dbReference type="NCBI Taxonomy" id="944289"/>
    <lineage>
        <taxon>Eukaryota</taxon>
        <taxon>Fungi</taxon>
        <taxon>Dikarya</taxon>
        <taxon>Basidiomycota</taxon>
        <taxon>Agaricomycotina</taxon>
        <taxon>Agaricomycetes</taxon>
        <taxon>Agaricomycetidae</taxon>
        <taxon>Agaricales</taxon>
        <taxon>Marasmiineae</taxon>
        <taxon>Omphalotaceae</taxon>
        <taxon>Collybiopsis</taxon>
        <taxon>Collybiopsis luxurians</taxon>
    </lineage>
</organism>
<reference evidence="2 3" key="1">
    <citation type="submission" date="2014-04" db="EMBL/GenBank/DDBJ databases">
        <title>Evolutionary Origins and Diversification of the Mycorrhizal Mutualists.</title>
        <authorList>
            <consortium name="DOE Joint Genome Institute"/>
            <consortium name="Mycorrhizal Genomics Consortium"/>
            <person name="Kohler A."/>
            <person name="Kuo A."/>
            <person name="Nagy L.G."/>
            <person name="Floudas D."/>
            <person name="Copeland A."/>
            <person name="Barry K.W."/>
            <person name="Cichocki N."/>
            <person name="Veneault-Fourrey C."/>
            <person name="LaButti K."/>
            <person name="Lindquist E.A."/>
            <person name="Lipzen A."/>
            <person name="Lundell T."/>
            <person name="Morin E."/>
            <person name="Murat C."/>
            <person name="Riley R."/>
            <person name="Ohm R."/>
            <person name="Sun H."/>
            <person name="Tunlid A."/>
            <person name="Henrissat B."/>
            <person name="Grigoriev I.V."/>
            <person name="Hibbett D.S."/>
            <person name="Martin F."/>
        </authorList>
    </citation>
    <scope>NUCLEOTIDE SEQUENCE [LARGE SCALE GENOMIC DNA]</scope>
    <source>
        <strain evidence="2 3">FD-317 M1</strain>
    </source>
</reference>
<accession>A0A0D0BDP0</accession>
<name>A0A0D0BDP0_9AGAR</name>
<sequence length="88" mass="9992">MKSLMPMSQKIPNLIDVWSMSSLWHQVLIPCPRILQCYSSRATLLLSFLSFNSLINKLLISALFFCLYQNSLDSLCSVNLGSSRKFTS</sequence>
<feature type="transmembrane region" description="Helical" evidence="1">
    <location>
        <begin position="42"/>
        <end position="65"/>
    </location>
</feature>
<evidence type="ECO:0000313" key="2">
    <source>
        <dbReference type="EMBL" id="KIK61845.1"/>
    </source>
</evidence>
<keyword evidence="1" id="KW-0812">Transmembrane</keyword>
<keyword evidence="3" id="KW-1185">Reference proteome</keyword>
<keyword evidence="1" id="KW-0472">Membrane</keyword>
<dbReference type="Proteomes" id="UP000053593">
    <property type="component" value="Unassembled WGS sequence"/>
</dbReference>
<proteinExistence type="predicted"/>
<gene>
    <name evidence="2" type="ORF">GYMLUDRAFT_557461</name>
</gene>
<dbReference type="HOGENOM" id="CLU_2469315_0_0_1"/>
<keyword evidence="1" id="KW-1133">Transmembrane helix</keyword>
<evidence type="ECO:0000313" key="3">
    <source>
        <dbReference type="Proteomes" id="UP000053593"/>
    </source>
</evidence>
<dbReference type="EMBL" id="KN834769">
    <property type="protein sequence ID" value="KIK61845.1"/>
    <property type="molecule type" value="Genomic_DNA"/>
</dbReference>
<dbReference type="AlphaFoldDB" id="A0A0D0BDP0"/>
<evidence type="ECO:0000256" key="1">
    <source>
        <dbReference type="SAM" id="Phobius"/>
    </source>
</evidence>